<dbReference type="Gene3D" id="1.20.58.80">
    <property type="entry name" value="Phosphotransferase system, lactose/cellobiose-type IIA subunit"/>
    <property type="match status" value="1"/>
</dbReference>
<name>A0A0K2T4W4_LEPSM</name>
<dbReference type="AlphaFoldDB" id="A0A0K2T4W4"/>
<dbReference type="InterPro" id="IPR015063">
    <property type="entry name" value="USP8_dimer"/>
</dbReference>
<dbReference type="SUPFAM" id="SSF140856">
    <property type="entry name" value="USP8 N-terminal domain-like"/>
    <property type="match status" value="1"/>
</dbReference>
<keyword evidence="2" id="KW-0378">Hydrolase</keyword>
<sequence length="403" mass="46932">MLLLKYSSIKEINEEASRCLKGLQGNPKGLCREIKKWMNEGHESMKENRKEEAYTYFYRSMELFKRLKKIQAFIRNTHFYYGMIGGKMTLNDATIKLKKLREFLQEEYSHNKNHIQKESTTEEPSSSNKISVDELKKLKIIGNKRFLLCEIRDSKEYLKNHVNWEESLNIPPNRITSSMQLIDPFRYQPEYLEYLFIMDKNSKNFEENIGLINFRQLLSKWDWKGTVCPQLFLCEGGFETFSNVLPSDTTMKSSLEVSTYTIVNEDATSCSELNRSFIETPPPTPPLNCNSPAFFSGAISLSEKKRPENNSLSSNCSVCTLNLGMIQEVQKNESDTLTPNDLIDLNIFHHENERLASDHMICSHESCEHNQNAERIKNYIDKLLSEEVSRKLNIIRKSREQIL</sequence>
<dbReference type="SUPFAM" id="SSF52821">
    <property type="entry name" value="Rhodanese/Cell cycle control phosphatase"/>
    <property type="match status" value="1"/>
</dbReference>
<proteinExistence type="predicted"/>
<dbReference type="GO" id="GO:0016787">
    <property type="term" value="F:hydrolase activity"/>
    <property type="evidence" value="ECO:0007669"/>
    <property type="project" value="UniProtKB-KW"/>
</dbReference>
<dbReference type="Gene3D" id="3.40.250.10">
    <property type="entry name" value="Rhodanese-like domain"/>
    <property type="match status" value="1"/>
</dbReference>
<protein>
    <submittedName>
        <fullName evidence="2">Ubiquitin carboxylterminal hydrolase 8like [Bombyx mori]</fullName>
    </submittedName>
</protein>
<dbReference type="EMBL" id="HACA01003758">
    <property type="protein sequence ID" value="CDW21119.1"/>
    <property type="molecule type" value="Transcribed_RNA"/>
</dbReference>
<dbReference type="Pfam" id="PF08969">
    <property type="entry name" value="USP8_dimer"/>
    <property type="match status" value="1"/>
</dbReference>
<evidence type="ECO:0000259" key="1">
    <source>
        <dbReference type="Pfam" id="PF08969"/>
    </source>
</evidence>
<accession>A0A0K2T4W4</accession>
<evidence type="ECO:0000313" key="2">
    <source>
        <dbReference type="EMBL" id="CDW21119.1"/>
    </source>
</evidence>
<feature type="domain" description="USP8 dimerisation" evidence="1">
    <location>
        <begin position="6"/>
        <end position="110"/>
    </location>
</feature>
<reference evidence="2" key="1">
    <citation type="submission" date="2014-05" db="EMBL/GenBank/DDBJ databases">
        <authorList>
            <person name="Chronopoulou M."/>
        </authorList>
    </citation>
    <scope>NUCLEOTIDE SEQUENCE</scope>
    <source>
        <tissue evidence="2">Whole organism</tissue>
    </source>
</reference>
<dbReference type="InterPro" id="IPR036873">
    <property type="entry name" value="Rhodanese-like_dom_sf"/>
</dbReference>
<dbReference type="GO" id="GO:0016579">
    <property type="term" value="P:protein deubiquitination"/>
    <property type="evidence" value="ECO:0007669"/>
    <property type="project" value="UniProtKB-ARBA"/>
</dbReference>
<organism evidence="2">
    <name type="scientific">Lepeophtheirus salmonis</name>
    <name type="common">Salmon louse</name>
    <name type="synonym">Caligus salmonis</name>
    <dbReference type="NCBI Taxonomy" id="72036"/>
    <lineage>
        <taxon>Eukaryota</taxon>
        <taxon>Metazoa</taxon>
        <taxon>Ecdysozoa</taxon>
        <taxon>Arthropoda</taxon>
        <taxon>Crustacea</taxon>
        <taxon>Multicrustacea</taxon>
        <taxon>Hexanauplia</taxon>
        <taxon>Copepoda</taxon>
        <taxon>Siphonostomatoida</taxon>
        <taxon>Caligidae</taxon>
        <taxon>Lepeophtheirus</taxon>
    </lineage>
</organism>